<evidence type="ECO:0000313" key="2">
    <source>
        <dbReference type="EMBL" id="WWO39528.1"/>
    </source>
</evidence>
<evidence type="ECO:0000256" key="1">
    <source>
        <dbReference type="SAM" id="MobiDB-lite"/>
    </source>
</evidence>
<proteinExistence type="predicted"/>
<accession>A0ABZ2GEK0</accession>
<gene>
    <name evidence="2" type="ORF">QNA12_05885</name>
</gene>
<keyword evidence="3" id="KW-1185">Reference proteome</keyword>
<dbReference type="RefSeq" id="WP_338539503.1">
    <property type="nucleotide sequence ID" value="NZ_CP125967.1"/>
</dbReference>
<name>A0ABZ2GEK0_9GAMM</name>
<dbReference type="EMBL" id="CP125967">
    <property type="protein sequence ID" value="WWO39528.1"/>
    <property type="molecule type" value="Genomic_DNA"/>
</dbReference>
<protein>
    <submittedName>
        <fullName evidence="2">Uncharacterized protein</fullName>
    </submittedName>
</protein>
<organism evidence="2 3">
    <name type="scientific">Pectobacterium cacticida</name>
    <dbReference type="NCBI Taxonomy" id="69221"/>
    <lineage>
        <taxon>Bacteria</taxon>
        <taxon>Pseudomonadati</taxon>
        <taxon>Pseudomonadota</taxon>
        <taxon>Gammaproteobacteria</taxon>
        <taxon>Enterobacterales</taxon>
        <taxon>Pectobacteriaceae</taxon>
        <taxon>Pectobacterium</taxon>
    </lineage>
</organism>
<feature type="compositionally biased region" description="Polar residues" evidence="1">
    <location>
        <begin position="112"/>
        <end position="128"/>
    </location>
</feature>
<dbReference type="Proteomes" id="UP001379444">
    <property type="component" value="Chromosome"/>
</dbReference>
<reference evidence="2 3" key="1">
    <citation type="journal article" date="2024" name="Front. Plant Sci.">
        <title>Comprehensive phenomic and genomic studies of the species, Pectobacterium cacticida and proposal for reclassification as Alcorniella cacticida comb. nov.</title>
        <authorList>
            <person name="Jonca J."/>
            <person name="Pirhonen M."/>
            <person name="Waleron M.M."/>
            <person name="Gawor J."/>
            <person name="Mrozik A."/>
            <person name="Smoktunowicz M."/>
            <person name="Waleron K."/>
            <person name="Waleron M."/>
        </authorList>
    </citation>
    <scope>NUCLEOTIDE SEQUENCE [LARGE SCALE GENOMIC DNA]</scope>
    <source>
        <strain evidence="2 3">DPMP6</strain>
    </source>
</reference>
<feature type="region of interest" description="Disordered" evidence="1">
    <location>
        <begin position="105"/>
        <end position="128"/>
    </location>
</feature>
<evidence type="ECO:0000313" key="3">
    <source>
        <dbReference type="Proteomes" id="UP001379444"/>
    </source>
</evidence>
<sequence>MVTEQGSLLYGVELDGKRYFTFSVRLPVVGDTIAALEETQDEKGTTEGAAAGMHYRVGILARVVTIEGIDAENVTTELLLNQLSDDDFDLIDAQVSALKKKLTALRPPSPDTAASSLPSENMVSPDSK</sequence>